<proteinExistence type="predicted"/>
<dbReference type="Proteomes" id="UP001272137">
    <property type="component" value="Unassembled WGS sequence"/>
</dbReference>
<sequence>MSDASQYQICHIGFSQADVNFIECLPKKGTGLSKAIRLIHSADESRKGMQI</sequence>
<protein>
    <submittedName>
        <fullName evidence="1">Uncharacterized protein</fullName>
    </submittedName>
</protein>
<comment type="caution">
    <text evidence="1">The sequence shown here is derived from an EMBL/GenBank/DDBJ whole genome shotgun (WGS) entry which is preliminary data.</text>
</comment>
<dbReference type="EMBL" id="QXCT01000001">
    <property type="protein sequence ID" value="MDW9250936.1"/>
    <property type="molecule type" value="Genomic_DNA"/>
</dbReference>
<reference evidence="1" key="1">
    <citation type="submission" date="2018-08" db="EMBL/GenBank/DDBJ databases">
        <title>Identification of Burkholderia cepacia strains that express a Burkholderia pseudomallei-like capsular polysaccharide.</title>
        <authorList>
            <person name="Burtnick M.N."/>
            <person name="Vongsouvath M."/>
            <person name="Newton P."/>
            <person name="Wuthiekanun V."/>
            <person name="Limmathurotsakul D."/>
            <person name="Brett P.J."/>
            <person name="Chantratita N."/>
            <person name="Dance D.A."/>
        </authorList>
    </citation>
    <scope>NUCLEOTIDE SEQUENCE</scope>
    <source>
        <strain evidence="1">SBXCC001</strain>
    </source>
</reference>
<gene>
    <name evidence="1" type="ORF">C7S16_5298</name>
</gene>
<organism evidence="1 2">
    <name type="scientific">Burkholderia thailandensis</name>
    <dbReference type="NCBI Taxonomy" id="57975"/>
    <lineage>
        <taxon>Bacteria</taxon>
        <taxon>Pseudomonadati</taxon>
        <taxon>Pseudomonadota</taxon>
        <taxon>Betaproteobacteria</taxon>
        <taxon>Burkholderiales</taxon>
        <taxon>Burkholderiaceae</taxon>
        <taxon>Burkholderia</taxon>
        <taxon>pseudomallei group</taxon>
    </lineage>
</organism>
<accession>A0AAW9CMZ4</accession>
<evidence type="ECO:0000313" key="2">
    <source>
        <dbReference type="Proteomes" id="UP001272137"/>
    </source>
</evidence>
<name>A0AAW9CMZ4_BURTH</name>
<evidence type="ECO:0000313" key="1">
    <source>
        <dbReference type="EMBL" id="MDW9250936.1"/>
    </source>
</evidence>
<dbReference type="AlphaFoldDB" id="A0AAW9CMZ4"/>